<organism evidence="1 2">
    <name type="scientific">Vibrio phage 1.097.O._10N.286.49.B3</name>
    <dbReference type="NCBI Taxonomy" id="1881383"/>
    <lineage>
        <taxon>Viruses</taxon>
        <taxon>Duplodnaviria</taxon>
        <taxon>Heunggongvirae</taxon>
        <taxon>Uroviricota</taxon>
        <taxon>Caudoviricetes</taxon>
        <taxon>Schitoviridae</taxon>
        <taxon>Pontosvirinae</taxon>
        <taxon>Dorisvirus</taxon>
        <taxon>Dorisvirus 49B3</taxon>
    </lineage>
</organism>
<reference evidence="1 2" key="1">
    <citation type="submission" date="2017-11" db="EMBL/GenBank/DDBJ databases">
        <title>A major lineage of nontailed dsDNA viruses as unrecognized killers of marine bacteria.</title>
        <authorList>
            <person name="Kauffman K.M."/>
            <person name="Hussain F.A."/>
            <person name="Yang J."/>
            <person name="Arevalo P."/>
            <person name="Brown J.M."/>
            <person name="Chang W.K."/>
            <person name="VanInsberghe D."/>
            <person name="Elsherbini J."/>
            <person name="Cutler M.B."/>
            <person name="Kelly L."/>
            <person name="Polz M.F."/>
        </authorList>
    </citation>
    <scope>NUCLEOTIDE SEQUENCE [LARGE SCALE GENOMIC DNA]</scope>
</reference>
<dbReference type="Proteomes" id="UP000259765">
    <property type="component" value="Segment"/>
</dbReference>
<sequence length="99" mass="11207">MSKEVLKTLESVREFMHVMNAFERDAKTSEDSDYFQLNFCNPICRKGDVSTATAYRHVTKSNDCDGCLFSQVSGCKVNRDIDHALAELKLHDILEDSDA</sequence>
<name>A0A2I7R0N7_9CAUD</name>
<dbReference type="EMBL" id="MG592470">
    <property type="protein sequence ID" value="AUR87212.1"/>
    <property type="molecule type" value="Genomic_DNA"/>
</dbReference>
<keyword evidence="2" id="KW-1185">Reference proteome</keyword>
<evidence type="ECO:0000313" key="2">
    <source>
        <dbReference type="Proteomes" id="UP000259765"/>
    </source>
</evidence>
<evidence type="ECO:0000313" key="1">
    <source>
        <dbReference type="EMBL" id="AUR87212.1"/>
    </source>
</evidence>
<protein>
    <submittedName>
        <fullName evidence="1">Uncharacterized protein</fullName>
    </submittedName>
</protein>
<accession>A0A2I7R0N7</accession>
<gene>
    <name evidence="1" type="ORF">NVP1097O_66</name>
</gene>
<proteinExistence type="predicted"/>